<protein>
    <submittedName>
        <fullName evidence="1">Response regulator</fullName>
    </submittedName>
</protein>
<dbReference type="Proteomes" id="UP001194469">
    <property type="component" value="Unassembled WGS sequence"/>
</dbReference>
<proteinExistence type="predicted"/>
<accession>A0ABS0J792</accession>
<name>A0ABS0J792_9BACT</name>
<gene>
    <name evidence="1" type="ORF">FVW20_15165</name>
</gene>
<evidence type="ECO:0000313" key="2">
    <source>
        <dbReference type="Proteomes" id="UP001194469"/>
    </source>
</evidence>
<comment type="caution">
    <text evidence="1">The sequence shown here is derived from an EMBL/GenBank/DDBJ whole genome shotgun (WGS) entry which is preliminary data.</text>
</comment>
<reference evidence="1 2" key="1">
    <citation type="submission" date="2019-08" db="EMBL/GenBank/DDBJ databases">
        <authorList>
            <person name="Luo N."/>
        </authorList>
    </citation>
    <scope>NUCLEOTIDE SEQUENCE [LARGE SCALE GENOMIC DNA]</scope>
    <source>
        <strain evidence="1 2">NCIMB 9442</strain>
    </source>
</reference>
<organism evidence="1 2">
    <name type="scientific">Nitratidesulfovibrio oxamicus</name>
    <dbReference type="NCBI Taxonomy" id="32016"/>
    <lineage>
        <taxon>Bacteria</taxon>
        <taxon>Pseudomonadati</taxon>
        <taxon>Thermodesulfobacteriota</taxon>
        <taxon>Desulfovibrionia</taxon>
        <taxon>Desulfovibrionales</taxon>
        <taxon>Desulfovibrionaceae</taxon>
        <taxon>Nitratidesulfovibrio</taxon>
    </lineage>
</organism>
<keyword evidence="2" id="KW-1185">Reference proteome</keyword>
<sequence length="90" mass="9703">HEHVARACQFTSAPERTAAAVCRALSNADPELGTQLHRRMLGRFGTALRIDSDGHEEPAGLLDRLLGGTVLHDVVTVARHTLKALREAGI</sequence>
<feature type="non-terminal residue" evidence="1">
    <location>
        <position position="1"/>
    </location>
</feature>
<dbReference type="EMBL" id="VRYY01000540">
    <property type="protein sequence ID" value="MBG3878313.1"/>
    <property type="molecule type" value="Genomic_DNA"/>
</dbReference>
<evidence type="ECO:0000313" key="1">
    <source>
        <dbReference type="EMBL" id="MBG3878313.1"/>
    </source>
</evidence>